<comment type="pathway">
    <text evidence="9">Cofactor biosynthesis; ubiquinone biosynthesis.</text>
</comment>
<dbReference type="InterPro" id="IPR030470">
    <property type="entry name" value="UbiA_prenylTrfase_CS"/>
</dbReference>
<dbReference type="Proteomes" id="UP001583172">
    <property type="component" value="Unassembled WGS sequence"/>
</dbReference>
<feature type="region of interest" description="Disordered" evidence="10">
    <location>
        <begin position="914"/>
        <end position="982"/>
    </location>
</feature>
<feature type="compositionally biased region" description="Polar residues" evidence="10">
    <location>
        <begin position="684"/>
        <end position="695"/>
    </location>
</feature>
<evidence type="ECO:0000256" key="9">
    <source>
        <dbReference type="HAMAP-Rule" id="MF_03189"/>
    </source>
</evidence>
<dbReference type="CDD" id="cd13959">
    <property type="entry name" value="PT_UbiA_COQ2"/>
    <property type="match status" value="1"/>
</dbReference>
<dbReference type="InterPro" id="IPR000537">
    <property type="entry name" value="UbiA_prenyltransferase"/>
</dbReference>
<feature type="transmembrane region" description="Helical" evidence="9">
    <location>
        <begin position="236"/>
        <end position="256"/>
    </location>
</feature>
<feature type="compositionally biased region" description="Low complexity" evidence="10">
    <location>
        <begin position="763"/>
        <end position="781"/>
    </location>
</feature>
<keyword evidence="12" id="KW-1185">Reference proteome</keyword>
<feature type="compositionally biased region" description="Pro residues" evidence="10">
    <location>
        <begin position="733"/>
        <end position="749"/>
    </location>
</feature>
<comment type="subcellular location">
    <subcellularLocation>
        <location evidence="2">Membrane</location>
        <topology evidence="2">Multi-pass membrane protein</topology>
    </subcellularLocation>
    <subcellularLocation>
        <location evidence="9">Mitochondrion inner membrane</location>
        <topology evidence="9">Multi-pass membrane protein</topology>
        <orientation evidence="9">Matrix side</orientation>
    </subcellularLocation>
</comment>
<feature type="transmembrane region" description="Helical" evidence="9">
    <location>
        <begin position="340"/>
        <end position="360"/>
    </location>
</feature>
<reference evidence="11 12" key="1">
    <citation type="journal article" date="2024" name="Commun. Biol.">
        <title>Comparative genomic analysis of thermophilic fungi reveals convergent evolutionary adaptations and gene losses.</title>
        <authorList>
            <person name="Steindorff A.S."/>
            <person name="Aguilar-Pontes M.V."/>
            <person name="Robinson A.J."/>
            <person name="Andreopoulos B."/>
            <person name="LaButti K."/>
            <person name="Kuo A."/>
            <person name="Mondo S."/>
            <person name="Riley R."/>
            <person name="Otillar R."/>
            <person name="Haridas S."/>
            <person name="Lipzen A."/>
            <person name="Grimwood J."/>
            <person name="Schmutz J."/>
            <person name="Clum A."/>
            <person name="Reid I.D."/>
            <person name="Moisan M.C."/>
            <person name="Butler G."/>
            <person name="Nguyen T.T.M."/>
            <person name="Dewar K."/>
            <person name="Conant G."/>
            <person name="Drula E."/>
            <person name="Henrissat B."/>
            <person name="Hansel C."/>
            <person name="Singer S."/>
            <person name="Hutchinson M.I."/>
            <person name="de Vries R.P."/>
            <person name="Natvig D.O."/>
            <person name="Powell A.J."/>
            <person name="Tsang A."/>
            <person name="Grigoriev I.V."/>
        </authorList>
    </citation>
    <scope>NUCLEOTIDE SEQUENCE [LARGE SCALE GENOMIC DNA]</scope>
    <source>
        <strain evidence="11 12">CBS 620.91</strain>
    </source>
</reference>
<feature type="compositionally biased region" description="Pro residues" evidence="10">
    <location>
        <begin position="791"/>
        <end position="802"/>
    </location>
</feature>
<keyword evidence="9" id="KW-0496">Mitochondrion</keyword>
<feature type="compositionally biased region" description="Low complexity" evidence="10">
    <location>
        <begin position="403"/>
        <end position="418"/>
    </location>
</feature>
<keyword evidence="9" id="KW-0414">Isoprene biosynthesis</keyword>
<keyword evidence="9" id="KW-0999">Mitochondrion inner membrane</keyword>
<feature type="region of interest" description="Disordered" evidence="10">
    <location>
        <begin position="559"/>
        <end position="597"/>
    </location>
</feature>
<dbReference type="EC" id="2.5.1.39" evidence="9"/>
<sequence length="982" mass="104553">MRARRWRGSGIPHMAEVAYIGPSPSSLTAYHTTTKLLSTTNTPNPLATDPSPPTYQPPKTGLLSLLPPSWVPYAELTRIDKPTGAYYLYFPCVFSTLLAAPLATPIAAPSTVLGTSLLFLAGAVIMRGAGCTINDLWDRNLDPHVARTRLRPLARGAVTPFQAVVFTGGQLLAGLAVLLQFPWQCFFYATPSLLFVATYPLAKRVTYYPQFVLGLTFSWGAIMGFPALGVDLLANAPAQAAAALLYLSNVAWTVLYDMIYAHMDVRDDVKAGIKSIALKHGARTKQVLTGLALVQVGLLAGAGAAVGAGPAFYIGSCGGALVTLGVMIRRVNLKSVSDCWWWFVNGCWITGGVITAGLAADYLVKVTSTEEEDLITPEVIDEMERELGDVGRGGDFPMARNRGWSTASSSSGSWGKAAPVPPTRSPPPPPVTPAHKKIVRELEARAKDSLAVAKLQNTTTMLPEDWNIDYPRAGTPGPRKENAFDASSEPEQKDSKQEKNPKIPCQPAADPFTADLPVRRLSASPTSQKPTKTKYGLFPPIWPLPVDKLTVLPRPTLSIPMTTSDVDKPNTGKSSPSKPHEGKGSESESPVSKFSTFKTTLKRSASILSPKKKAVKQGAPQDLTATITQGKAVLPPLRENNAATKLTRSYASLHPVYHSRACKPAEDQACGTTDGPSKLPNLCPSRSRSFTSRLASTGPRSPPPGIALPPLPLAPTRALSLTRARSLTAAGPRSPPPSIELPPIPPGPTMPKASYVQKAKQAETQSSSDGQTETGTTTTTTAAGRINKPLPLLPPLRAPTPANPTNRNSILYYPTTGEFTHYPMLSPYDPEGTARFSMAYDAAGTGGRYAPDNRNSGEASSRPRQQQQTTQDQERVFPLLDLERLSMRQASAGSAGSVGLHAAGAVAGDAEGVAVGGEAKRSSSCYGDEKEDEAARESVGGAAEKRSSSCYDDEEEEKMADGGKTAAGVKRKRSSSCYGDEE</sequence>
<dbReference type="Gene3D" id="1.10.357.140">
    <property type="entry name" value="UbiA prenyltransferase"/>
    <property type="match status" value="1"/>
</dbReference>
<feature type="transmembrane region" description="Helical" evidence="9">
    <location>
        <begin position="113"/>
        <end position="137"/>
    </location>
</feature>
<evidence type="ECO:0000256" key="8">
    <source>
        <dbReference type="ARBA" id="ARBA00023136"/>
    </source>
</evidence>
<evidence type="ECO:0000256" key="10">
    <source>
        <dbReference type="SAM" id="MobiDB-lite"/>
    </source>
</evidence>
<protein>
    <recommendedName>
        <fullName evidence="9">4-hydroxybenzoate polyprenyltransferase, mitochondrial</fullName>
        <shortName evidence="9">4-HB polyprenyltransferase</shortName>
        <ecNumber evidence="9">2.5.1.39</ecNumber>
    </recommendedName>
    <alternativeName>
        <fullName evidence="9">Para-hydroxybenzoate--polyprenyltransferase</fullName>
        <shortName evidence="9">PHB:PPT</shortName>
        <shortName evidence="9">PHB:polyprenyltransferase</shortName>
    </alternativeName>
</protein>
<evidence type="ECO:0000256" key="2">
    <source>
        <dbReference type="ARBA" id="ARBA00004141"/>
    </source>
</evidence>
<keyword evidence="6 9" id="KW-0812">Transmembrane</keyword>
<keyword evidence="7 9" id="KW-1133">Transmembrane helix</keyword>
<keyword evidence="5 9" id="KW-0808">Transferase</keyword>
<feature type="region of interest" description="Disordered" evidence="10">
    <location>
        <begin position="666"/>
        <end position="809"/>
    </location>
</feature>
<dbReference type="PANTHER" id="PTHR11048">
    <property type="entry name" value="PRENYLTRANSFERASES"/>
    <property type="match status" value="1"/>
</dbReference>
<feature type="compositionally biased region" description="Pro residues" evidence="10">
    <location>
        <begin position="419"/>
        <end position="432"/>
    </location>
</feature>
<feature type="transmembrane region" description="Helical" evidence="9">
    <location>
        <begin position="158"/>
        <end position="179"/>
    </location>
</feature>
<evidence type="ECO:0000256" key="7">
    <source>
        <dbReference type="ARBA" id="ARBA00022989"/>
    </source>
</evidence>
<feature type="transmembrane region" description="Helical" evidence="9">
    <location>
        <begin position="287"/>
        <end position="305"/>
    </location>
</feature>
<feature type="compositionally biased region" description="Basic and acidic residues" evidence="10">
    <location>
        <begin position="490"/>
        <end position="501"/>
    </location>
</feature>
<feature type="compositionally biased region" description="Polar residues" evidence="10">
    <location>
        <begin position="853"/>
        <end position="864"/>
    </location>
</feature>
<feature type="compositionally biased region" description="Pro residues" evidence="10">
    <location>
        <begin position="700"/>
        <end position="713"/>
    </location>
</feature>
<evidence type="ECO:0000256" key="6">
    <source>
        <dbReference type="ARBA" id="ARBA00022692"/>
    </source>
</evidence>
<evidence type="ECO:0000256" key="1">
    <source>
        <dbReference type="ARBA" id="ARBA00001946"/>
    </source>
</evidence>
<organism evidence="11 12">
    <name type="scientific">Humicola insolens</name>
    <name type="common">Soft-rot fungus</name>
    <dbReference type="NCBI Taxonomy" id="85995"/>
    <lineage>
        <taxon>Eukaryota</taxon>
        <taxon>Fungi</taxon>
        <taxon>Dikarya</taxon>
        <taxon>Ascomycota</taxon>
        <taxon>Pezizomycotina</taxon>
        <taxon>Sordariomycetes</taxon>
        <taxon>Sordariomycetidae</taxon>
        <taxon>Sordariales</taxon>
        <taxon>Chaetomiaceae</taxon>
        <taxon>Mycothermus</taxon>
    </lineage>
</organism>
<feature type="region of interest" description="Disordered" evidence="10">
    <location>
        <begin position="843"/>
        <end position="880"/>
    </location>
</feature>
<comment type="catalytic activity">
    <reaction evidence="9">
        <text>an all-trans-polyprenyl diphosphate + 4-hydroxybenzoate = a 4-hydroxy-3-(all-trans-polyprenyl)benzoate + diphosphate</text>
        <dbReference type="Rhea" id="RHEA:44504"/>
        <dbReference type="Rhea" id="RHEA-COMP:9514"/>
        <dbReference type="Rhea" id="RHEA-COMP:9564"/>
        <dbReference type="ChEBI" id="CHEBI:17879"/>
        <dbReference type="ChEBI" id="CHEBI:33019"/>
        <dbReference type="ChEBI" id="CHEBI:58914"/>
        <dbReference type="ChEBI" id="CHEBI:78396"/>
        <dbReference type="EC" id="2.5.1.39"/>
    </reaction>
</comment>
<name>A0ABR3VG88_HUMIN</name>
<feature type="transmembrane region" description="Helical" evidence="9">
    <location>
        <begin position="311"/>
        <end position="328"/>
    </location>
</feature>
<feature type="region of interest" description="Disordered" evidence="10">
    <location>
        <begin position="390"/>
        <end position="434"/>
    </location>
</feature>
<keyword evidence="9" id="KW-0831">Ubiquinone biosynthesis</keyword>
<feature type="transmembrane region" description="Helical" evidence="9">
    <location>
        <begin position="185"/>
        <end position="202"/>
    </location>
</feature>
<proteinExistence type="inferred from homology"/>
<comment type="caution">
    <text evidence="11">The sequence shown here is derived from an EMBL/GenBank/DDBJ whole genome shotgun (WGS) entry which is preliminary data.</text>
</comment>
<comment type="cofactor">
    <cofactor evidence="1 9">
        <name>Mg(2+)</name>
        <dbReference type="ChEBI" id="CHEBI:18420"/>
    </cofactor>
</comment>
<evidence type="ECO:0000313" key="11">
    <source>
        <dbReference type="EMBL" id="KAL1840527.1"/>
    </source>
</evidence>
<evidence type="ECO:0000256" key="4">
    <source>
        <dbReference type="ARBA" id="ARBA00005985"/>
    </source>
</evidence>
<evidence type="ECO:0000256" key="5">
    <source>
        <dbReference type="ARBA" id="ARBA00022679"/>
    </source>
</evidence>
<dbReference type="Pfam" id="PF01040">
    <property type="entry name" value="UbiA"/>
    <property type="match status" value="1"/>
</dbReference>
<dbReference type="PANTHER" id="PTHR11048:SF28">
    <property type="entry name" value="4-HYDROXYBENZOATE POLYPRENYLTRANSFERASE, MITOCHONDRIAL"/>
    <property type="match status" value="1"/>
</dbReference>
<feature type="compositionally biased region" description="Polar residues" evidence="10">
    <location>
        <begin position="587"/>
        <end position="597"/>
    </location>
</feature>
<dbReference type="NCBIfam" id="TIGR01474">
    <property type="entry name" value="ubiA_proteo"/>
    <property type="match status" value="1"/>
</dbReference>
<dbReference type="PROSITE" id="PS00943">
    <property type="entry name" value="UBIA"/>
    <property type="match status" value="1"/>
</dbReference>
<dbReference type="InterPro" id="IPR044878">
    <property type="entry name" value="UbiA_sf"/>
</dbReference>
<dbReference type="HAMAP" id="MF_01635">
    <property type="entry name" value="UbiA"/>
    <property type="match status" value="1"/>
</dbReference>
<dbReference type="InterPro" id="IPR006370">
    <property type="entry name" value="HB_polyprenyltransferase-like"/>
</dbReference>
<comment type="function">
    <text evidence="9">Catalyzes the prenylation of para-hydroxybenzoate (PHB) with an all-trans polyprenyl group. Mediates the second step in the final reaction sequence of coenzyme Q (CoQ) biosynthesis, which is the condensation of the polyisoprenoid side chain with PHB, generating the first membrane-bound Q intermediate.</text>
</comment>
<feature type="region of interest" description="Disordered" evidence="10">
    <location>
        <begin position="465"/>
        <end position="535"/>
    </location>
</feature>
<feature type="transmembrane region" description="Helical" evidence="9">
    <location>
        <begin position="86"/>
        <end position="107"/>
    </location>
</feature>
<evidence type="ECO:0000256" key="3">
    <source>
        <dbReference type="ARBA" id="ARBA00004721"/>
    </source>
</evidence>
<evidence type="ECO:0000313" key="12">
    <source>
        <dbReference type="Proteomes" id="UP001583172"/>
    </source>
</evidence>
<gene>
    <name evidence="11" type="ORF">VTJ49DRAFT_348</name>
</gene>
<feature type="transmembrane region" description="Helical" evidence="9">
    <location>
        <begin position="211"/>
        <end position="230"/>
    </location>
</feature>
<comment type="similarity">
    <text evidence="4 9">Belongs to the UbiA prenyltransferase family.</text>
</comment>
<keyword evidence="8 9" id="KW-0472">Membrane</keyword>
<dbReference type="EMBL" id="JAZGSY010000109">
    <property type="protein sequence ID" value="KAL1840527.1"/>
    <property type="molecule type" value="Genomic_DNA"/>
</dbReference>
<comment type="pathway">
    <text evidence="3">Secondary metabolite biosynthesis; terpenoid biosynthesis.</text>
</comment>
<dbReference type="InterPro" id="IPR039653">
    <property type="entry name" value="Prenyltransferase"/>
</dbReference>
<dbReference type="Gene3D" id="1.20.120.1780">
    <property type="entry name" value="UbiA prenyltransferase"/>
    <property type="match status" value="1"/>
</dbReference>
<accession>A0ABR3VG88</accession>